<keyword evidence="3 5" id="KW-0732">Signal</keyword>
<feature type="chain" id="PRO_5039715227" evidence="5">
    <location>
        <begin position="21"/>
        <end position="367"/>
    </location>
</feature>
<comment type="caution">
    <text evidence="6">The sequence shown here is derived from an EMBL/GenBank/DDBJ whole genome shotgun (WGS) entry which is preliminary data.</text>
</comment>
<proteinExistence type="inferred from homology"/>
<dbReference type="PANTHER" id="PTHR42953:SF3">
    <property type="entry name" value="HIGH-AFFINITY ZINC UPTAKE SYSTEM PROTEIN ZNUA"/>
    <property type="match status" value="1"/>
</dbReference>
<keyword evidence="2" id="KW-0813">Transport</keyword>
<evidence type="ECO:0000313" key="6">
    <source>
        <dbReference type="EMBL" id="MSR94634.1"/>
    </source>
</evidence>
<evidence type="ECO:0000256" key="4">
    <source>
        <dbReference type="SAM" id="MobiDB-lite"/>
    </source>
</evidence>
<evidence type="ECO:0000313" key="7">
    <source>
        <dbReference type="Proteomes" id="UP000434409"/>
    </source>
</evidence>
<evidence type="ECO:0000256" key="3">
    <source>
        <dbReference type="ARBA" id="ARBA00022729"/>
    </source>
</evidence>
<dbReference type="PANTHER" id="PTHR42953">
    <property type="entry name" value="HIGH-AFFINITY ZINC UPTAKE SYSTEM PROTEIN ZNUA-RELATED"/>
    <property type="match status" value="1"/>
</dbReference>
<dbReference type="PROSITE" id="PS51257">
    <property type="entry name" value="PROKAR_LIPOPROTEIN"/>
    <property type="match status" value="1"/>
</dbReference>
<sequence length="367" mass="41240">MRKIAILLCTVLVMSGMFSACSAKTNTEQNAKKKIHVVTTIFPAYDWVREILGDQKDQVDLTLLADKGVDLHNYQPTADDLVAISNCDLFIYVGGESDEWVEDALAHADNKDRKVINLMEVLGDSAKTEEVVEGMQEEDHHDTEEADHESESAEKDPHTEEDSHEEDSHQEEKDSHTEDSHQEEHAHEEEYDEHVWLSLKNASLFCKEIASTLSSINPAQKETYTKNADTYVESLSQLDKAYEEAVSNASNKTLLFGDRFPFRYLTEDYHLAYYAAFVGCSAETEASFETIKFLAEKTDELKLPCVLTIEGTTHEIAETIVANTAEKNQKILTLDSMQSVTKDDIKNGATYLGIMTDNLAILKEALQ</sequence>
<dbReference type="AlphaFoldDB" id="A0A6N7UTU5"/>
<comment type="similarity">
    <text evidence="1">Belongs to the bacterial solute-binding protein 9 family.</text>
</comment>
<organism evidence="6 7">
    <name type="scientific">Suipraeoptans intestinalis</name>
    <dbReference type="NCBI Taxonomy" id="2606628"/>
    <lineage>
        <taxon>Bacteria</taxon>
        <taxon>Bacillati</taxon>
        <taxon>Bacillota</taxon>
        <taxon>Clostridia</taxon>
        <taxon>Lachnospirales</taxon>
        <taxon>Lachnospiraceae</taxon>
        <taxon>Suipraeoptans</taxon>
    </lineage>
</organism>
<accession>A0A6N7UTU5</accession>
<feature type="signal peptide" evidence="5">
    <location>
        <begin position="1"/>
        <end position="20"/>
    </location>
</feature>
<dbReference type="GO" id="GO:0030001">
    <property type="term" value="P:metal ion transport"/>
    <property type="evidence" value="ECO:0007669"/>
    <property type="project" value="InterPro"/>
</dbReference>
<evidence type="ECO:0000256" key="1">
    <source>
        <dbReference type="ARBA" id="ARBA00011028"/>
    </source>
</evidence>
<evidence type="ECO:0000256" key="5">
    <source>
        <dbReference type="SAM" id="SignalP"/>
    </source>
</evidence>
<dbReference type="InterPro" id="IPR006127">
    <property type="entry name" value="ZnuA-like"/>
</dbReference>
<dbReference type="EMBL" id="VULY01000018">
    <property type="protein sequence ID" value="MSR94634.1"/>
    <property type="molecule type" value="Genomic_DNA"/>
</dbReference>
<dbReference type="Proteomes" id="UP000434409">
    <property type="component" value="Unassembled WGS sequence"/>
</dbReference>
<dbReference type="GO" id="GO:0046872">
    <property type="term" value="F:metal ion binding"/>
    <property type="evidence" value="ECO:0007669"/>
    <property type="project" value="InterPro"/>
</dbReference>
<feature type="compositionally biased region" description="Basic and acidic residues" evidence="4">
    <location>
        <begin position="137"/>
        <end position="188"/>
    </location>
</feature>
<feature type="region of interest" description="Disordered" evidence="4">
    <location>
        <begin position="129"/>
        <end position="192"/>
    </location>
</feature>
<protein>
    <submittedName>
        <fullName evidence="6">Zinc ABC transporter substrate-binding protein</fullName>
    </submittedName>
</protein>
<reference evidence="6 7" key="1">
    <citation type="submission" date="2019-08" db="EMBL/GenBank/DDBJ databases">
        <title>In-depth cultivation of the pig gut microbiome towards novel bacterial diversity and tailored functional studies.</title>
        <authorList>
            <person name="Wylensek D."/>
            <person name="Hitch T.C.A."/>
            <person name="Clavel T."/>
        </authorList>
    </citation>
    <scope>NUCLEOTIDE SEQUENCE [LARGE SCALE GENOMIC DNA]</scope>
    <source>
        <strain evidence="6 7">68-1-5</strain>
    </source>
</reference>
<dbReference type="Pfam" id="PF01297">
    <property type="entry name" value="ZnuA"/>
    <property type="match status" value="1"/>
</dbReference>
<dbReference type="InterPro" id="IPR050492">
    <property type="entry name" value="Bact_metal-bind_prot9"/>
</dbReference>
<dbReference type="SUPFAM" id="SSF53807">
    <property type="entry name" value="Helical backbone' metal receptor"/>
    <property type="match status" value="1"/>
</dbReference>
<dbReference type="Gene3D" id="3.40.50.1980">
    <property type="entry name" value="Nitrogenase molybdenum iron protein domain"/>
    <property type="match status" value="3"/>
</dbReference>
<name>A0A6N7UTU5_9FIRM</name>
<keyword evidence="7" id="KW-1185">Reference proteome</keyword>
<gene>
    <name evidence="6" type="ORF">FYJ34_10300</name>
</gene>
<dbReference type="RefSeq" id="WP_154478354.1">
    <property type="nucleotide sequence ID" value="NZ_VULY01000018.1"/>
</dbReference>
<evidence type="ECO:0000256" key="2">
    <source>
        <dbReference type="ARBA" id="ARBA00022448"/>
    </source>
</evidence>